<dbReference type="InterPro" id="IPR011044">
    <property type="entry name" value="Quino_amine_DH_bsu"/>
</dbReference>
<dbReference type="SUPFAM" id="SSF50969">
    <property type="entry name" value="YVTN repeat-like/Quinoprotein amine dehydrogenase"/>
    <property type="match status" value="1"/>
</dbReference>
<dbReference type="PROSITE" id="PS51257">
    <property type="entry name" value="PROKAR_LIPOPROTEIN"/>
    <property type="match status" value="1"/>
</dbReference>
<evidence type="ECO:0000313" key="1">
    <source>
        <dbReference type="EMBL" id="SVC66470.1"/>
    </source>
</evidence>
<evidence type="ECO:0008006" key="2">
    <source>
        <dbReference type="Google" id="ProtNLM"/>
    </source>
</evidence>
<dbReference type="PANTHER" id="PTHR47197">
    <property type="entry name" value="PROTEIN NIRF"/>
    <property type="match status" value="1"/>
</dbReference>
<gene>
    <name evidence="1" type="ORF">METZ01_LOCUS319324</name>
</gene>
<feature type="non-terminal residue" evidence="1">
    <location>
        <position position="177"/>
    </location>
</feature>
<dbReference type="EMBL" id="UINC01103804">
    <property type="protein sequence ID" value="SVC66470.1"/>
    <property type="molecule type" value="Genomic_DNA"/>
</dbReference>
<dbReference type="InterPro" id="IPR015943">
    <property type="entry name" value="WD40/YVTN_repeat-like_dom_sf"/>
</dbReference>
<dbReference type="AlphaFoldDB" id="A0A382P0S5"/>
<name>A0A382P0S5_9ZZZZ</name>
<dbReference type="PANTHER" id="PTHR47197:SF3">
    <property type="entry name" value="DIHYDRO-HEME D1 DEHYDROGENASE"/>
    <property type="match status" value="1"/>
</dbReference>
<proteinExistence type="predicted"/>
<protein>
    <recommendedName>
        <fullName evidence="2">YncE family protein</fullName>
    </recommendedName>
</protein>
<sequence>MIRDIVFLGSALLLSLTACQAQDHSVIALSHTDHTVYEVSPTLGIINQFTAENQPHEGIATPDGDVLFIAIPNGPHVVILDTETFTEIGKIESDYFYGPSESSASPHGVAVTSDGNKLYIGVENAAIPGVVVYDVQEGTVSKKIDLLLGGGHFLAIDHRTDKLYYPMRLDDRVVVLD</sequence>
<dbReference type="InterPro" id="IPR051200">
    <property type="entry name" value="Host-pathogen_enzymatic-act"/>
</dbReference>
<dbReference type="Gene3D" id="2.130.10.10">
    <property type="entry name" value="YVTN repeat-like/Quinoprotein amine dehydrogenase"/>
    <property type="match status" value="1"/>
</dbReference>
<accession>A0A382P0S5</accession>
<organism evidence="1">
    <name type="scientific">marine metagenome</name>
    <dbReference type="NCBI Taxonomy" id="408172"/>
    <lineage>
        <taxon>unclassified sequences</taxon>
        <taxon>metagenomes</taxon>
        <taxon>ecological metagenomes</taxon>
    </lineage>
</organism>
<reference evidence="1" key="1">
    <citation type="submission" date="2018-05" db="EMBL/GenBank/DDBJ databases">
        <authorList>
            <person name="Lanie J.A."/>
            <person name="Ng W.-L."/>
            <person name="Kazmierczak K.M."/>
            <person name="Andrzejewski T.M."/>
            <person name="Davidsen T.M."/>
            <person name="Wayne K.J."/>
            <person name="Tettelin H."/>
            <person name="Glass J.I."/>
            <person name="Rusch D."/>
            <person name="Podicherti R."/>
            <person name="Tsui H.-C.T."/>
            <person name="Winkler M.E."/>
        </authorList>
    </citation>
    <scope>NUCLEOTIDE SEQUENCE</scope>
</reference>